<sequence length="271" mass="29151">MSGMMGKINLLTSGARAIDRVLDIADAPTENLPPVLRNLSISIAPGRRLGVVGRTGAGKTSLINALLQFIDIESGTIYIDGVDIATVKIDRLRNSISVIPQDPFLFSGTLRENLSMLGGKTDEELKMVLRKVAATQDGRGSSDALDDLDMAIQPGGENLSHGQRQMVCLARAILDPRRIVILDEATSGVDQVTDSVVQRVIRREFAESTMIVVAHRLATVADLDQVLVLDEGMAVESGSPAELMQKKGVFWDMVNQGGDAESVRMAIERGS</sequence>
<comment type="subcellular location">
    <subcellularLocation>
        <location evidence="1">Membrane</location>
        <topology evidence="1">Multi-pass membrane protein</topology>
    </subcellularLocation>
</comment>
<evidence type="ECO:0000313" key="10">
    <source>
        <dbReference type="EMBL" id="OAA60763.1"/>
    </source>
</evidence>
<name>A0A167TMX1_CORFA</name>
<proteinExistence type="inferred from homology"/>
<protein>
    <submittedName>
        <fullName evidence="10">ABC transporter-like protein</fullName>
    </submittedName>
</protein>
<dbReference type="Gene3D" id="3.40.50.300">
    <property type="entry name" value="P-loop containing nucleotide triphosphate hydrolases"/>
    <property type="match status" value="1"/>
</dbReference>
<evidence type="ECO:0000256" key="1">
    <source>
        <dbReference type="ARBA" id="ARBA00004141"/>
    </source>
</evidence>
<keyword evidence="3" id="KW-0813">Transport</keyword>
<comment type="similarity">
    <text evidence="2">Belongs to the ABC transporter superfamily. ABCC family. Conjugate transporter (TC 3.A.1.208) subfamily.</text>
</comment>
<dbReference type="GeneID" id="30022094"/>
<evidence type="ECO:0000256" key="5">
    <source>
        <dbReference type="ARBA" id="ARBA00022741"/>
    </source>
</evidence>
<evidence type="ECO:0000256" key="6">
    <source>
        <dbReference type="ARBA" id="ARBA00022840"/>
    </source>
</evidence>
<accession>A0A167TMX1</accession>
<dbReference type="GO" id="GO:0016887">
    <property type="term" value="F:ATP hydrolysis activity"/>
    <property type="evidence" value="ECO:0007669"/>
    <property type="project" value="InterPro"/>
</dbReference>
<comment type="caution">
    <text evidence="10">The sequence shown here is derived from an EMBL/GenBank/DDBJ whole genome shotgun (WGS) entry which is preliminary data.</text>
</comment>
<dbReference type="STRING" id="1081104.A0A167TMX1"/>
<evidence type="ECO:0000256" key="7">
    <source>
        <dbReference type="ARBA" id="ARBA00022989"/>
    </source>
</evidence>
<dbReference type="InterPro" id="IPR003593">
    <property type="entry name" value="AAA+_ATPase"/>
</dbReference>
<dbReference type="InterPro" id="IPR027417">
    <property type="entry name" value="P-loop_NTPase"/>
</dbReference>
<dbReference type="PANTHER" id="PTHR24223:SF456">
    <property type="entry name" value="MULTIDRUG RESISTANCE-ASSOCIATED PROTEIN LETHAL(2)03659"/>
    <property type="match status" value="1"/>
</dbReference>
<dbReference type="RefSeq" id="XP_018703434.1">
    <property type="nucleotide sequence ID" value="XM_018849407.1"/>
</dbReference>
<dbReference type="SMART" id="SM00382">
    <property type="entry name" value="AAA"/>
    <property type="match status" value="1"/>
</dbReference>
<dbReference type="PANTHER" id="PTHR24223">
    <property type="entry name" value="ATP-BINDING CASSETTE SUB-FAMILY C"/>
    <property type="match status" value="1"/>
</dbReference>
<dbReference type="Pfam" id="PF00005">
    <property type="entry name" value="ABC_tran"/>
    <property type="match status" value="1"/>
</dbReference>
<dbReference type="CDD" id="cd03244">
    <property type="entry name" value="ABCC_MRP_domain2"/>
    <property type="match status" value="1"/>
</dbReference>
<dbReference type="EMBL" id="AZHB01000014">
    <property type="protein sequence ID" value="OAA60763.1"/>
    <property type="molecule type" value="Genomic_DNA"/>
</dbReference>
<keyword evidence="5" id="KW-0547">Nucleotide-binding</keyword>
<dbReference type="InterPro" id="IPR003439">
    <property type="entry name" value="ABC_transporter-like_ATP-bd"/>
</dbReference>
<dbReference type="OrthoDB" id="6500128at2759"/>
<evidence type="ECO:0000259" key="9">
    <source>
        <dbReference type="PROSITE" id="PS50893"/>
    </source>
</evidence>
<evidence type="ECO:0000313" key="11">
    <source>
        <dbReference type="Proteomes" id="UP000076744"/>
    </source>
</evidence>
<evidence type="ECO:0000256" key="3">
    <source>
        <dbReference type="ARBA" id="ARBA00022448"/>
    </source>
</evidence>
<evidence type="ECO:0000256" key="4">
    <source>
        <dbReference type="ARBA" id="ARBA00022692"/>
    </source>
</evidence>
<dbReference type="InterPro" id="IPR050173">
    <property type="entry name" value="ABC_transporter_C-like"/>
</dbReference>
<evidence type="ECO:0000256" key="8">
    <source>
        <dbReference type="ARBA" id="ARBA00023136"/>
    </source>
</evidence>
<dbReference type="InterPro" id="IPR017871">
    <property type="entry name" value="ABC_transporter-like_CS"/>
</dbReference>
<dbReference type="GO" id="GO:0042626">
    <property type="term" value="F:ATPase-coupled transmembrane transporter activity"/>
    <property type="evidence" value="ECO:0007669"/>
    <property type="project" value="TreeGrafter"/>
</dbReference>
<organism evidence="10 11">
    <name type="scientific">Cordyceps fumosorosea (strain ARSEF 2679)</name>
    <name type="common">Isaria fumosorosea</name>
    <dbReference type="NCBI Taxonomy" id="1081104"/>
    <lineage>
        <taxon>Eukaryota</taxon>
        <taxon>Fungi</taxon>
        <taxon>Dikarya</taxon>
        <taxon>Ascomycota</taxon>
        <taxon>Pezizomycotina</taxon>
        <taxon>Sordariomycetes</taxon>
        <taxon>Hypocreomycetidae</taxon>
        <taxon>Hypocreales</taxon>
        <taxon>Cordycipitaceae</taxon>
        <taxon>Cordyceps</taxon>
    </lineage>
</organism>
<dbReference type="GO" id="GO:0005524">
    <property type="term" value="F:ATP binding"/>
    <property type="evidence" value="ECO:0007669"/>
    <property type="project" value="UniProtKB-KW"/>
</dbReference>
<keyword evidence="7" id="KW-1133">Transmembrane helix</keyword>
<gene>
    <name evidence="10" type="ORF">ISF_05802</name>
</gene>
<dbReference type="FunFam" id="3.40.50.300:FF:000630">
    <property type="entry name" value="ATP-binding cassette (ABC) transporter, putative"/>
    <property type="match status" value="1"/>
</dbReference>
<dbReference type="AlphaFoldDB" id="A0A167TMX1"/>
<feature type="domain" description="ABC transporter" evidence="9">
    <location>
        <begin position="19"/>
        <end position="256"/>
    </location>
</feature>
<dbReference type="GO" id="GO:0016020">
    <property type="term" value="C:membrane"/>
    <property type="evidence" value="ECO:0007669"/>
    <property type="project" value="UniProtKB-SubCell"/>
</dbReference>
<dbReference type="SUPFAM" id="SSF52540">
    <property type="entry name" value="P-loop containing nucleoside triphosphate hydrolases"/>
    <property type="match status" value="1"/>
</dbReference>
<dbReference type="Proteomes" id="UP000076744">
    <property type="component" value="Unassembled WGS sequence"/>
</dbReference>
<dbReference type="PROSITE" id="PS50893">
    <property type="entry name" value="ABC_TRANSPORTER_2"/>
    <property type="match status" value="1"/>
</dbReference>
<reference evidence="10 11" key="1">
    <citation type="journal article" date="2016" name="Genome Biol. Evol.">
        <title>Divergent and convergent evolution of fungal pathogenicity.</title>
        <authorList>
            <person name="Shang Y."/>
            <person name="Xiao G."/>
            <person name="Zheng P."/>
            <person name="Cen K."/>
            <person name="Zhan S."/>
            <person name="Wang C."/>
        </authorList>
    </citation>
    <scope>NUCLEOTIDE SEQUENCE [LARGE SCALE GENOMIC DNA]</scope>
    <source>
        <strain evidence="10 11">ARSEF 2679</strain>
    </source>
</reference>
<keyword evidence="4" id="KW-0812">Transmembrane</keyword>
<dbReference type="PROSITE" id="PS00211">
    <property type="entry name" value="ABC_TRANSPORTER_1"/>
    <property type="match status" value="1"/>
</dbReference>
<keyword evidence="6" id="KW-0067">ATP-binding</keyword>
<keyword evidence="11" id="KW-1185">Reference proteome</keyword>
<keyword evidence="8" id="KW-0472">Membrane</keyword>
<evidence type="ECO:0000256" key="2">
    <source>
        <dbReference type="ARBA" id="ARBA00009726"/>
    </source>
</evidence>